<feature type="domain" description="Amidohydrolase-related" evidence="1">
    <location>
        <begin position="40"/>
        <end position="312"/>
    </location>
</feature>
<evidence type="ECO:0000313" key="3">
    <source>
        <dbReference type="Proteomes" id="UP000199226"/>
    </source>
</evidence>
<dbReference type="InterPro" id="IPR006680">
    <property type="entry name" value="Amidohydro-rel"/>
</dbReference>
<reference evidence="3" key="1">
    <citation type="submission" date="2016-10" db="EMBL/GenBank/DDBJ databases">
        <authorList>
            <person name="Varghese N."/>
            <person name="Submissions S."/>
        </authorList>
    </citation>
    <scope>NUCLEOTIDE SEQUENCE [LARGE SCALE GENOMIC DNA]</scope>
    <source>
        <strain evidence="3">DSM 24536</strain>
    </source>
</reference>
<dbReference type="Proteomes" id="UP000199226">
    <property type="component" value="Unassembled WGS sequence"/>
</dbReference>
<dbReference type="SUPFAM" id="SSF51556">
    <property type="entry name" value="Metallo-dependent hydrolases"/>
    <property type="match status" value="1"/>
</dbReference>
<dbReference type="OrthoDB" id="9787654at2"/>
<dbReference type="Pfam" id="PF04909">
    <property type="entry name" value="Amidohydro_2"/>
    <property type="match status" value="1"/>
</dbReference>
<dbReference type="InterPro" id="IPR032466">
    <property type="entry name" value="Metal_Hydrolase"/>
</dbReference>
<dbReference type="RefSeq" id="WP_090704252.1">
    <property type="nucleotide sequence ID" value="NZ_FNHH01000011.1"/>
</dbReference>
<dbReference type="InterPro" id="IPR052358">
    <property type="entry name" value="Aro_Compnd_Degr_Hydrolases"/>
</dbReference>
<sequence length="317" mass="37278">MKRRDLIKGIAAIPLVGALDPIASVLASNSGSRFKKRLVIDTHVETWNFDPRFPFKHPENPNLKVEIEAPIENQIKQMKDFDLKYGVLINPRYYGWDNSYMANCLKTYPKHFVAHGLLNPHDPKIVDNLRYWVNEHGFQGMRFSPIYHPKETWLNSPEHYPLWKEAEKLGLCFNYYIVPHQMPMIEDMAERFPGVKIVIDHAGKPDLKAADCWPEFKKMFKLSRFSNVWISNSEPYEMSEIKKYPYEDTLPFYKAIYEEFGAKQIIWGTGYPFPRWELPMDKELEFMDKYCSFYTDDDLDLIMGKNALGIWKFPGKA</sequence>
<dbReference type="AlphaFoldDB" id="A0A1G9SUR6"/>
<evidence type="ECO:0000259" key="1">
    <source>
        <dbReference type="Pfam" id="PF04909"/>
    </source>
</evidence>
<dbReference type="EMBL" id="FNHH01000011">
    <property type="protein sequence ID" value="SDM39166.1"/>
    <property type="molecule type" value="Genomic_DNA"/>
</dbReference>
<organism evidence="2 3">
    <name type="scientific">Daejeonella rubra</name>
    <dbReference type="NCBI Taxonomy" id="990371"/>
    <lineage>
        <taxon>Bacteria</taxon>
        <taxon>Pseudomonadati</taxon>
        <taxon>Bacteroidota</taxon>
        <taxon>Sphingobacteriia</taxon>
        <taxon>Sphingobacteriales</taxon>
        <taxon>Sphingobacteriaceae</taxon>
        <taxon>Daejeonella</taxon>
    </lineage>
</organism>
<gene>
    <name evidence="2" type="ORF">SAMN05421813_11136</name>
</gene>
<proteinExistence type="predicted"/>
<evidence type="ECO:0000313" key="2">
    <source>
        <dbReference type="EMBL" id="SDM39166.1"/>
    </source>
</evidence>
<dbReference type="Gene3D" id="3.20.20.140">
    <property type="entry name" value="Metal-dependent hydrolases"/>
    <property type="match status" value="1"/>
</dbReference>
<keyword evidence="2" id="KW-0378">Hydrolase</keyword>
<accession>A0A1G9SUR6</accession>
<dbReference type="GO" id="GO:0016787">
    <property type="term" value="F:hydrolase activity"/>
    <property type="evidence" value="ECO:0007669"/>
    <property type="project" value="UniProtKB-KW"/>
</dbReference>
<keyword evidence="3" id="KW-1185">Reference proteome</keyword>
<name>A0A1G9SUR6_9SPHI</name>
<protein>
    <submittedName>
        <fullName evidence="2">Predicted metal-dependent hydrolase, TIM-barrel fold</fullName>
    </submittedName>
</protein>
<dbReference type="STRING" id="990371.SAMN05421813_11136"/>
<dbReference type="PANTHER" id="PTHR35563">
    <property type="entry name" value="BARREL METAL-DEPENDENT HYDROLASE, PUTATIVE (AFU_ORTHOLOGUE AFUA_1G16240)-RELATED"/>
    <property type="match status" value="1"/>
</dbReference>
<dbReference type="PANTHER" id="PTHR35563:SF2">
    <property type="entry name" value="BARREL METAL-DEPENDENT HYDROLASE, PUTATIVE (AFU_ORTHOLOGUE AFUA_1G16240)-RELATED"/>
    <property type="match status" value="1"/>
</dbReference>